<dbReference type="OMA" id="MVMVWEI"/>
<dbReference type="KEGG" id="bfo:118426262"/>
<evidence type="ECO:0000256" key="5">
    <source>
        <dbReference type="ARBA" id="ARBA00023054"/>
    </source>
</evidence>
<evidence type="ECO:0000256" key="8">
    <source>
        <dbReference type="RuleBase" id="RU280818"/>
    </source>
</evidence>
<comment type="similarity">
    <text evidence="2 8">Belongs to the WD repeat coronin family.</text>
</comment>
<dbReference type="InterPro" id="IPR015943">
    <property type="entry name" value="WD40/YVTN_repeat-like_dom_sf"/>
</dbReference>
<dbReference type="InterPro" id="IPR019775">
    <property type="entry name" value="WD40_repeat_CS"/>
</dbReference>
<feature type="repeat" description="WD" evidence="7">
    <location>
        <begin position="73"/>
        <end position="115"/>
    </location>
</feature>
<dbReference type="InterPro" id="IPR014347">
    <property type="entry name" value="Tautomerase/MIF_sf"/>
</dbReference>
<keyword evidence="10" id="KW-1185">Reference proteome</keyword>
<gene>
    <name evidence="11 12" type="primary">LOC118426262</name>
</gene>
<dbReference type="GeneID" id="118426262"/>
<dbReference type="PROSITE" id="PS00678">
    <property type="entry name" value="WD_REPEATS_1"/>
    <property type="match status" value="2"/>
</dbReference>
<sequence>MSFVRQSKFRHVFGAAMKKDSHYEGIPVTRNSFDSTFCAVNPKFLAIVTEAAGSFLVLPIEKVGRVPDNPPMVTGHRDAVLDIQWSPWNDNMIASCSEDKTVKVWEIPENGLVENITKPALTLAHHQRAVGIIAWHPTAENILLSAGKDNLVVIWNLYTGEVVSEIACHPDLLWSCVWNYNGTRIVTTCKDKSLRVIDPRKGEVISERKYAHEGAKPQRAVCLKDGRIFTTGFSKMSERQYALWDDNNLSEPIILEELDTSNGVIFPFYDPDSSMVYLGGKGDSIIRYYEVTDQPPFVHWISNFSTSSKQRGLGFLPKRGVNALHNEIARFYKLHPDKCEPISFTVPRKSELFQEDLYPDTASQTPALSADEWLEGKVADPNLMSFRELAGVLPQKPKTTKLPQKPKLTKKTADTVADGTCLSMTIVRITTSLTQDQISDDFIKETVKMVSGQVNKEEGRVMVHVDAGQRIYMGGSFDPFLLFEMSDIDTLDQEAGREKFTKVFFDFLSQKLPVKYERIQVIFHRLPANEVGEKGTLRSNIEV</sequence>
<comment type="similarity">
    <text evidence="1">Belongs to the MIF family.</text>
</comment>
<dbReference type="PROSITE" id="PS50294">
    <property type="entry name" value="WD_REPEATS_REGION"/>
    <property type="match status" value="2"/>
</dbReference>
<dbReference type="Gene3D" id="3.30.429.10">
    <property type="entry name" value="Macrophage Migration Inhibitory Factor"/>
    <property type="match status" value="1"/>
</dbReference>
<keyword evidence="5" id="KW-0175">Coiled coil</keyword>
<dbReference type="SUPFAM" id="SSF55331">
    <property type="entry name" value="Tautomerase/MIF"/>
    <property type="match status" value="1"/>
</dbReference>
<dbReference type="PANTHER" id="PTHR10856:SF0">
    <property type="entry name" value="CORONIN"/>
    <property type="match status" value="1"/>
</dbReference>
<evidence type="ECO:0000256" key="1">
    <source>
        <dbReference type="ARBA" id="ARBA00005851"/>
    </source>
</evidence>
<keyword evidence="3 7" id="KW-0853">WD repeat</keyword>
<dbReference type="Pfam" id="PF00400">
    <property type="entry name" value="WD40"/>
    <property type="match status" value="3"/>
</dbReference>
<reference evidence="10" key="1">
    <citation type="journal article" date="2020" name="Nat. Ecol. Evol.">
        <title>Deeply conserved synteny resolves early events in vertebrate evolution.</title>
        <authorList>
            <person name="Simakov O."/>
            <person name="Marletaz F."/>
            <person name="Yue J.X."/>
            <person name="O'Connell B."/>
            <person name="Jenkins J."/>
            <person name="Brandt A."/>
            <person name="Calef R."/>
            <person name="Tung C.H."/>
            <person name="Huang T.K."/>
            <person name="Schmutz J."/>
            <person name="Satoh N."/>
            <person name="Yu J.K."/>
            <person name="Putnam N.H."/>
            <person name="Green R.E."/>
            <person name="Rokhsar D.S."/>
        </authorList>
    </citation>
    <scope>NUCLEOTIDE SEQUENCE [LARGE SCALE GENOMIC DNA]</scope>
    <source>
        <strain evidence="10">S238N-H82</strain>
    </source>
</reference>
<dbReference type="AlphaFoldDB" id="A0A9J7LYR6"/>
<feature type="domain" description="DUF1899" evidence="9">
    <location>
        <begin position="2"/>
        <end position="64"/>
    </location>
</feature>
<dbReference type="FunFam" id="2.130.10.10:FF:000502">
    <property type="entry name" value="Coronin"/>
    <property type="match status" value="1"/>
</dbReference>
<dbReference type="Gene3D" id="2.130.10.10">
    <property type="entry name" value="YVTN repeat-like/Quinoprotein amine dehydrogenase"/>
    <property type="match status" value="1"/>
</dbReference>
<dbReference type="InterPro" id="IPR015505">
    <property type="entry name" value="Coronin"/>
</dbReference>
<dbReference type="SMART" id="SM00320">
    <property type="entry name" value="WD40"/>
    <property type="match status" value="3"/>
</dbReference>
<dbReference type="Pfam" id="PF01187">
    <property type="entry name" value="MIF"/>
    <property type="match status" value="1"/>
</dbReference>
<dbReference type="RefSeq" id="XP_035691432.1">
    <property type="nucleotide sequence ID" value="XM_035835539.1"/>
</dbReference>
<evidence type="ECO:0000313" key="10">
    <source>
        <dbReference type="Proteomes" id="UP000001554"/>
    </source>
</evidence>
<dbReference type="Pfam" id="PF08953">
    <property type="entry name" value="DUF1899"/>
    <property type="match status" value="1"/>
</dbReference>
<keyword evidence="6" id="KW-0009">Actin-binding</keyword>
<evidence type="ECO:0000313" key="11">
    <source>
        <dbReference type="RefSeq" id="XP_035691431.1"/>
    </source>
</evidence>
<proteinExistence type="inferred from homology"/>
<evidence type="ECO:0000256" key="7">
    <source>
        <dbReference type="PROSITE-ProRule" id="PRU00221"/>
    </source>
</evidence>
<dbReference type="Proteomes" id="UP000001554">
    <property type="component" value="Chromosome 11"/>
</dbReference>
<dbReference type="InterPro" id="IPR036322">
    <property type="entry name" value="WD40_repeat_dom_sf"/>
</dbReference>
<dbReference type="PANTHER" id="PTHR10856">
    <property type="entry name" value="CORONIN"/>
    <property type="match status" value="1"/>
</dbReference>
<dbReference type="InterPro" id="IPR015048">
    <property type="entry name" value="DUF1899"/>
</dbReference>
<dbReference type="GO" id="GO:0051015">
    <property type="term" value="F:actin filament binding"/>
    <property type="evidence" value="ECO:0000318"/>
    <property type="project" value="GO_Central"/>
</dbReference>
<dbReference type="GO" id="GO:0007015">
    <property type="term" value="P:actin filament organization"/>
    <property type="evidence" value="ECO:0000318"/>
    <property type="project" value="GO_Central"/>
</dbReference>
<dbReference type="Pfam" id="PF16300">
    <property type="entry name" value="WD40_4"/>
    <property type="match status" value="1"/>
</dbReference>
<protein>
    <recommendedName>
        <fullName evidence="8">Coronin</fullName>
    </recommendedName>
</protein>
<evidence type="ECO:0000256" key="2">
    <source>
        <dbReference type="ARBA" id="ARBA00009482"/>
    </source>
</evidence>
<evidence type="ECO:0000259" key="9">
    <source>
        <dbReference type="SMART" id="SM01166"/>
    </source>
</evidence>
<dbReference type="SUPFAM" id="SSF50978">
    <property type="entry name" value="WD40 repeat-like"/>
    <property type="match status" value="1"/>
</dbReference>
<dbReference type="SMART" id="SM01166">
    <property type="entry name" value="DUF1899"/>
    <property type="match status" value="1"/>
</dbReference>
<evidence type="ECO:0000256" key="3">
    <source>
        <dbReference type="ARBA" id="ARBA00022574"/>
    </source>
</evidence>
<organism evidence="10 12">
    <name type="scientific">Branchiostoma floridae</name>
    <name type="common">Florida lancelet</name>
    <name type="synonym">Amphioxus</name>
    <dbReference type="NCBI Taxonomy" id="7739"/>
    <lineage>
        <taxon>Eukaryota</taxon>
        <taxon>Metazoa</taxon>
        <taxon>Chordata</taxon>
        <taxon>Cephalochordata</taxon>
        <taxon>Leptocardii</taxon>
        <taxon>Amphioxiformes</taxon>
        <taxon>Branchiostomatidae</taxon>
        <taxon>Branchiostoma</taxon>
    </lineage>
</organism>
<dbReference type="InterPro" id="IPR001680">
    <property type="entry name" value="WD40_rpt"/>
</dbReference>
<dbReference type="OrthoDB" id="1850764at2759"/>
<dbReference type="SMART" id="SM01167">
    <property type="entry name" value="DUF1900"/>
    <property type="match status" value="1"/>
</dbReference>
<evidence type="ECO:0000313" key="12">
    <source>
        <dbReference type="RefSeq" id="XP_035691432.1"/>
    </source>
</evidence>
<dbReference type="InterPro" id="IPR001398">
    <property type="entry name" value="Macrophage_inhib_fac"/>
</dbReference>
<evidence type="ECO:0000256" key="6">
    <source>
        <dbReference type="ARBA" id="ARBA00023203"/>
    </source>
</evidence>
<name>A0A9J7LYR6_BRAFL</name>
<reference evidence="11 12" key="2">
    <citation type="submission" date="2025-04" db="UniProtKB">
        <authorList>
            <consortium name="RefSeq"/>
        </authorList>
    </citation>
    <scope>IDENTIFICATION</scope>
    <source>
        <strain evidence="11 12">S238N-H82</strain>
        <tissue evidence="11 12">Testes</tissue>
    </source>
</reference>
<dbReference type="RefSeq" id="XP_035691431.1">
    <property type="nucleotide sequence ID" value="XM_035835538.1"/>
</dbReference>
<evidence type="ECO:0000256" key="4">
    <source>
        <dbReference type="ARBA" id="ARBA00022737"/>
    </source>
</evidence>
<accession>A0A9J7LYR6</accession>
<feature type="repeat" description="WD" evidence="7">
    <location>
        <begin position="123"/>
        <end position="165"/>
    </location>
</feature>
<keyword evidence="4 8" id="KW-0677">Repeat</keyword>
<dbReference type="PROSITE" id="PS50082">
    <property type="entry name" value="WD_REPEATS_2"/>
    <property type="match status" value="2"/>
</dbReference>